<comment type="catalytic activity">
    <reaction evidence="1 18">
        <text>7-phospho-2-dehydro-3-deoxy-D-arabino-heptonate = 3-dehydroquinate + phosphate</text>
        <dbReference type="Rhea" id="RHEA:21968"/>
        <dbReference type="ChEBI" id="CHEBI:32364"/>
        <dbReference type="ChEBI" id="CHEBI:43474"/>
        <dbReference type="ChEBI" id="CHEBI:58394"/>
        <dbReference type="EC" id="4.2.3.4"/>
    </reaction>
</comment>
<dbReference type="UniPathway" id="UPA00053">
    <property type="reaction ID" value="UER00085"/>
</dbReference>
<feature type="domain" description="3-dehydroquinate synthase N-terminal" evidence="19">
    <location>
        <begin position="63"/>
        <end position="173"/>
    </location>
</feature>
<evidence type="ECO:0000259" key="19">
    <source>
        <dbReference type="Pfam" id="PF01761"/>
    </source>
</evidence>
<dbReference type="Pfam" id="PF01761">
    <property type="entry name" value="DHQ_synthase"/>
    <property type="match status" value="1"/>
</dbReference>
<dbReference type="InterPro" id="IPR056179">
    <property type="entry name" value="DHQS_C"/>
</dbReference>
<dbReference type="InterPro" id="IPR016037">
    <property type="entry name" value="DHQ_synth_AroB"/>
</dbReference>
<dbReference type="EC" id="4.2.3.4" evidence="7 18"/>
<dbReference type="OrthoDB" id="9806583at2"/>
<dbReference type="HAMAP" id="MF_00110">
    <property type="entry name" value="DHQ_synthase"/>
    <property type="match status" value="1"/>
</dbReference>
<dbReference type="NCBIfam" id="TIGR01357">
    <property type="entry name" value="aroB"/>
    <property type="match status" value="1"/>
</dbReference>
<evidence type="ECO:0000256" key="16">
    <source>
        <dbReference type="ARBA" id="ARBA00023239"/>
    </source>
</evidence>
<feature type="domain" description="3-dehydroquinate synthase C-terminal" evidence="20">
    <location>
        <begin position="176"/>
        <end position="318"/>
    </location>
</feature>
<dbReference type="InterPro" id="IPR030963">
    <property type="entry name" value="DHQ_synth_fam"/>
</dbReference>
<protein>
    <recommendedName>
        <fullName evidence="8 18">3-dehydroquinate synthase</fullName>
        <shortName evidence="18">DHQS</shortName>
        <ecNumber evidence="7 18">4.2.3.4</ecNumber>
    </recommendedName>
</protein>
<dbReference type="PIRSF" id="PIRSF001455">
    <property type="entry name" value="DHQ_synth"/>
    <property type="match status" value="1"/>
</dbReference>
<evidence type="ECO:0000256" key="12">
    <source>
        <dbReference type="ARBA" id="ARBA00022741"/>
    </source>
</evidence>
<feature type="binding site" evidence="18">
    <location>
        <begin position="124"/>
        <end position="125"/>
    </location>
    <ligand>
        <name>NAD(+)</name>
        <dbReference type="ChEBI" id="CHEBI:57540"/>
    </ligand>
</feature>
<dbReference type="InterPro" id="IPR030960">
    <property type="entry name" value="DHQS/DOIS_N"/>
</dbReference>
<dbReference type="FunFam" id="3.40.50.1970:FF:000007">
    <property type="entry name" value="Pentafunctional AROM polypeptide"/>
    <property type="match status" value="1"/>
</dbReference>
<dbReference type="Proteomes" id="UP000321793">
    <property type="component" value="Unassembled WGS sequence"/>
</dbReference>
<accession>A0A512T283</accession>
<evidence type="ECO:0000256" key="13">
    <source>
        <dbReference type="ARBA" id="ARBA00022833"/>
    </source>
</evidence>
<dbReference type="GO" id="GO:0000166">
    <property type="term" value="F:nucleotide binding"/>
    <property type="evidence" value="ECO:0007669"/>
    <property type="project" value="UniProtKB-KW"/>
</dbReference>
<dbReference type="Gene3D" id="1.20.1090.10">
    <property type="entry name" value="Dehydroquinate synthase-like - alpha domain"/>
    <property type="match status" value="1"/>
</dbReference>
<dbReference type="GO" id="GO:0046872">
    <property type="term" value="F:metal ion binding"/>
    <property type="evidence" value="ECO:0007669"/>
    <property type="project" value="UniProtKB-KW"/>
</dbReference>
<feature type="binding site" evidence="18">
    <location>
        <begin position="66"/>
        <end position="71"/>
    </location>
    <ligand>
        <name>NAD(+)</name>
        <dbReference type="ChEBI" id="CHEBI:57540"/>
    </ligand>
</feature>
<evidence type="ECO:0000256" key="15">
    <source>
        <dbReference type="ARBA" id="ARBA00023141"/>
    </source>
</evidence>
<dbReference type="SUPFAM" id="SSF56796">
    <property type="entry name" value="Dehydroquinate synthase-like"/>
    <property type="match status" value="1"/>
</dbReference>
<keyword evidence="11 18" id="KW-0479">Metal-binding</keyword>
<dbReference type="GO" id="GO:0008652">
    <property type="term" value="P:amino acid biosynthetic process"/>
    <property type="evidence" value="ECO:0007669"/>
    <property type="project" value="UniProtKB-KW"/>
</dbReference>
<keyword evidence="15 18" id="KW-0057">Aromatic amino acid biosynthesis</keyword>
<organism evidence="21 22">
    <name type="scientific">Knoellia locipacati</name>
    <dbReference type="NCBI Taxonomy" id="882824"/>
    <lineage>
        <taxon>Bacteria</taxon>
        <taxon>Bacillati</taxon>
        <taxon>Actinomycetota</taxon>
        <taxon>Actinomycetes</taxon>
        <taxon>Micrococcales</taxon>
        <taxon>Intrasporangiaceae</taxon>
        <taxon>Knoellia</taxon>
    </lineage>
</organism>
<dbReference type="EMBL" id="BKBA01000009">
    <property type="protein sequence ID" value="GEQ14308.1"/>
    <property type="molecule type" value="Genomic_DNA"/>
</dbReference>
<comment type="cofactor">
    <cofactor evidence="18">
        <name>Co(2+)</name>
        <dbReference type="ChEBI" id="CHEBI:48828"/>
    </cofactor>
    <cofactor evidence="18">
        <name>Zn(2+)</name>
        <dbReference type="ChEBI" id="CHEBI:29105"/>
    </cofactor>
    <text evidence="18">Binds 1 divalent metal cation per subunit. Can use either Co(2+) or Zn(2+).</text>
</comment>
<evidence type="ECO:0000256" key="17">
    <source>
        <dbReference type="ARBA" id="ARBA00023285"/>
    </source>
</evidence>
<evidence type="ECO:0000256" key="3">
    <source>
        <dbReference type="ARBA" id="ARBA00001947"/>
    </source>
</evidence>
<evidence type="ECO:0000256" key="2">
    <source>
        <dbReference type="ARBA" id="ARBA00001911"/>
    </source>
</evidence>
<sequence length="354" mass="37488">MSVVSVGGDYDVVIESGCSTRVADVIGDGVRRALVVHPDSMRSLGEAVTASLRDTGIEAYAVGVPDAEDAKTAVVAADLWSLLGRHGFTRTDVVVGVGGGTVTDLAGFVAATWLRGVPVVQVPTTLLGMVDAAVGGKTGINTPEGKNLVGSFHPPRAVLCDVDVLATLPREDYVAGMAEIIKAGFIVDPVILDLVASDPEAAGRPDGPHTLELIERAIRVKADVVSQDLRESSLREILNYGHTFGHAIEQVEHYRRRHGEAVAIGMVFAAELAAAAGVLSVEVVARHREVLTSVGLPTAYEAGRWAELETAMRRDKKTRGDLLRFVVLEDVGRPVRLEGPTQEQLHTAYAAVSP</sequence>
<name>A0A512T283_9MICO</name>
<evidence type="ECO:0000313" key="21">
    <source>
        <dbReference type="EMBL" id="GEQ14308.1"/>
    </source>
</evidence>
<comment type="subcellular location">
    <subcellularLocation>
        <location evidence="4 18">Cytoplasm</location>
    </subcellularLocation>
</comment>
<feature type="binding site" evidence="18">
    <location>
        <position position="258"/>
    </location>
    <ligand>
        <name>Zn(2+)</name>
        <dbReference type="ChEBI" id="CHEBI:29105"/>
    </ligand>
</feature>
<feature type="binding site" evidence="18">
    <location>
        <position position="179"/>
    </location>
    <ligand>
        <name>Zn(2+)</name>
        <dbReference type="ChEBI" id="CHEBI:29105"/>
    </ligand>
</feature>
<keyword evidence="13 18" id="KW-0862">Zinc</keyword>
<dbReference type="PANTHER" id="PTHR43622">
    <property type="entry name" value="3-DEHYDROQUINATE SYNTHASE"/>
    <property type="match status" value="1"/>
</dbReference>
<evidence type="ECO:0000259" key="20">
    <source>
        <dbReference type="Pfam" id="PF24621"/>
    </source>
</evidence>
<keyword evidence="16 18" id="KW-0456">Lyase</keyword>
<comment type="function">
    <text evidence="18">Catalyzes the conversion of 3-deoxy-D-arabino-heptulosonate 7-phosphate (DAHP) to dehydroquinate (DHQ).</text>
</comment>
<evidence type="ECO:0000256" key="4">
    <source>
        <dbReference type="ARBA" id="ARBA00004496"/>
    </source>
</evidence>
<feature type="binding site" evidence="18">
    <location>
        <position position="137"/>
    </location>
    <ligand>
        <name>NAD(+)</name>
        <dbReference type="ChEBI" id="CHEBI:57540"/>
    </ligand>
</feature>
<evidence type="ECO:0000256" key="6">
    <source>
        <dbReference type="ARBA" id="ARBA00005412"/>
    </source>
</evidence>
<feature type="binding site" evidence="18">
    <location>
        <position position="146"/>
    </location>
    <ligand>
        <name>NAD(+)</name>
        <dbReference type="ChEBI" id="CHEBI:57540"/>
    </ligand>
</feature>
<comment type="similarity">
    <text evidence="6 18">Belongs to the sugar phosphate cyclases superfamily. Dehydroquinate synthase family.</text>
</comment>
<comment type="cofactor">
    <cofactor evidence="2 18">
        <name>NAD(+)</name>
        <dbReference type="ChEBI" id="CHEBI:57540"/>
    </cofactor>
</comment>
<comment type="pathway">
    <text evidence="5 18">Metabolic intermediate biosynthesis; chorismate biosynthesis; chorismate from D-erythrose 4-phosphate and phosphoenolpyruvate: step 2/7.</text>
</comment>
<keyword evidence="12 18" id="KW-0547">Nucleotide-binding</keyword>
<evidence type="ECO:0000256" key="11">
    <source>
        <dbReference type="ARBA" id="ARBA00022723"/>
    </source>
</evidence>
<comment type="caution">
    <text evidence="18">Lacks conserved residue(s) required for the propagation of feature annotation.</text>
</comment>
<keyword evidence="22" id="KW-1185">Reference proteome</keyword>
<evidence type="ECO:0000256" key="14">
    <source>
        <dbReference type="ARBA" id="ARBA00023027"/>
    </source>
</evidence>
<keyword evidence="10 18" id="KW-0028">Amino-acid biosynthesis</keyword>
<evidence type="ECO:0000256" key="1">
    <source>
        <dbReference type="ARBA" id="ARBA00001393"/>
    </source>
</evidence>
<dbReference type="GO" id="GO:0009423">
    <property type="term" value="P:chorismate biosynthetic process"/>
    <property type="evidence" value="ECO:0007669"/>
    <property type="project" value="UniProtKB-UniRule"/>
</dbReference>
<dbReference type="GO" id="GO:0003856">
    <property type="term" value="F:3-dehydroquinate synthase activity"/>
    <property type="evidence" value="ECO:0007669"/>
    <property type="project" value="UniProtKB-UniRule"/>
</dbReference>
<dbReference type="Pfam" id="PF24621">
    <property type="entry name" value="DHQS_C"/>
    <property type="match status" value="1"/>
</dbReference>
<dbReference type="CDD" id="cd08195">
    <property type="entry name" value="DHQS"/>
    <property type="match status" value="1"/>
</dbReference>
<dbReference type="GO" id="GO:0009073">
    <property type="term" value="P:aromatic amino acid family biosynthetic process"/>
    <property type="evidence" value="ECO:0007669"/>
    <property type="project" value="UniProtKB-KW"/>
</dbReference>
<dbReference type="Gene3D" id="3.40.50.1970">
    <property type="match status" value="1"/>
</dbReference>
<evidence type="ECO:0000256" key="10">
    <source>
        <dbReference type="ARBA" id="ARBA00022605"/>
    </source>
</evidence>
<evidence type="ECO:0000256" key="5">
    <source>
        <dbReference type="ARBA" id="ARBA00004661"/>
    </source>
</evidence>
<dbReference type="RefSeq" id="WP_147065343.1">
    <property type="nucleotide sequence ID" value="NZ_BAABDN010000002.1"/>
</dbReference>
<dbReference type="GO" id="GO:0005737">
    <property type="term" value="C:cytoplasm"/>
    <property type="evidence" value="ECO:0007669"/>
    <property type="project" value="UniProtKB-SubCell"/>
</dbReference>
<dbReference type="InterPro" id="IPR050071">
    <property type="entry name" value="Dehydroquinate_synthase"/>
</dbReference>
<dbReference type="PANTHER" id="PTHR43622:SF7">
    <property type="entry name" value="3-DEHYDROQUINATE SYNTHASE, CHLOROPLASTIC"/>
    <property type="match status" value="1"/>
</dbReference>
<evidence type="ECO:0000256" key="18">
    <source>
        <dbReference type="HAMAP-Rule" id="MF_00110"/>
    </source>
</evidence>
<feature type="binding site" evidence="18">
    <location>
        <position position="242"/>
    </location>
    <ligand>
        <name>Zn(2+)</name>
        <dbReference type="ChEBI" id="CHEBI:29105"/>
    </ligand>
</feature>
<reference evidence="21 22" key="1">
    <citation type="submission" date="2019-07" db="EMBL/GenBank/DDBJ databases">
        <title>Whole genome shotgun sequence of Knoellia locipacati NBRC 109775.</title>
        <authorList>
            <person name="Hosoyama A."/>
            <person name="Uohara A."/>
            <person name="Ohji S."/>
            <person name="Ichikawa N."/>
        </authorList>
    </citation>
    <scope>NUCLEOTIDE SEQUENCE [LARGE SCALE GENOMIC DNA]</scope>
    <source>
        <strain evidence="21 22">NBRC 109775</strain>
    </source>
</reference>
<keyword evidence="17 18" id="KW-0170">Cobalt</keyword>
<evidence type="ECO:0000313" key="22">
    <source>
        <dbReference type="Proteomes" id="UP000321793"/>
    </source>
</evidence>
<keyword evidence="14 18" id="KW-0520">NAD</keyword>
<evidence type="ECO:0000256" key="7">
    <source>
        <dbReference type="ARBA" id="ARBA00013031"/>
    </source>
</evidence>
<comment type="cofactor">
    <cofactor evidence="3">
        <name>Zn(2+)</name>
        <dbReference type="ChEBI" id="CHEBI:29105"/>
    </cofactor>
</comment>
<dbReference type="AlphaFoldDB" id="A0A512T283"/>
<keyword evidence="9 18" id="KW-0963">Cytoplasm</keyword>
<comment type="caution">
    <text evidence="21">The sequence shown here is derived from an EMBL/GenBank/DDBJ whole genome shotgun (WGS) entry which is preliminary data.</text>
</comment>
<evidence type="ECO:0000256" key="9">
    <source>
        <dbReference type="ARBA" id="ARBA00022490"/>
    </source>
</evidence>
<evidence type="ECO:0000256" key="8">
    <source>
        <dbReference type="ARBA" id="ARBA00017684"/>
    </source>
</evidence>
<gene>
    <name evidence="18 21" type="primary">aroB</name>
    <name evidence="21" type="ORF">KLO01_23550</name>
</gene>
<proteinExistence type="inferred from homology"/>